<dbReference type="PANTHER" id="PTHR22916:SF67">
    <property type="entry name" value="COLANIC ACID BIOSYNTHESIS GLYCOSYL TRANSFERASE WCAE-RELATED"/>
    <property type="match status" value="1"/>
</dbReference>
<reference evidence="2 3" key="1">
    <citation type="submission" date="2016-12" db="EMBL/GenBank/DDBJ databases">
        <title>Trade-off between light-utilization and light-protection in marine flavobacteria.</title>
        <authorList>
            <person name="Kumagai Y."/>
            <person name="Yoshizawa S."/>
            <person name="Kogure K."/>
            <person name="Iwasaki W."/>
        </authorList>
    </citation>
    <scope>NUCLEOTIDE SEQUENCE [LARGE SCALE GENOMIC DNA]</scope>
    <source>
        <strain evidence="2 3">KCTC 12100</strain>
    </source>
</reference>
<keyword evidence="3" id="KW-1185">Reference proteome</keyword>
<gene>
    <name evidence="2" type="ORF">BTO14_08640</name>
</gene>
<protein>
    <recommendedName>
        <fullName evidence="1">Glycosyltransferase 2-like domain-containing protein</fullName>
    </recommendedName>
</protein>
<dbReference type="Proteomes" id="UP000247345">
    <property type="component" value="Unassembled WGS sequence"/>
</dbReference>
<dbReference type="PANTHER" id="PTHR22916">
    <property type="entry name" value="GLYCOSYLTRANSFERASE"/>
    <property type="match status" value="1"/>
</dbReference>
<feature type="domain" description="Glycosyltransferase 2-like" evidence="1">
    <location>
        <begin position="5"/>
        <end position="128"/>
    </location>
</feature>
<comment type="caution">
    <text evidence="2">The sequence shown here is derived from an EMBL/GenBank/DDBJ whole genome shotgun (WGS) entry which is preliminary data.</text>
</comment>
<dbReference type="OrthoDB" id="9788101at2"/>
<sequence>MTKISIITINYNNLNGLKSTVESVINQTHQELEYIIIDGGSTDGSTAYIKSQNAAIDYWVSESDKGVYNAMNKGIEKATGDYLLFLNSGDYLYNTKVLECVICKLTNTDVLYGNLAKVFTDGTVKVDKGPNGIPITLNTFIQGTLNHGSSFIKRDLFYKYRFYDETLKIVSDWKFFLLVLGLNTSRVKYIDITISYFDMTGISNSNLNLRKVEREKVIKELIPTPIYKDYQRLNHLESLMKRKSFLIFTRLEDTFLLKKLNRQWLKTLMFLLKAKDVFKKRN</sequence>
<dbReference type="RefSeq" id="WP_105048989.1">
    <property type="nucleotide sequence ID" value="NZ_CP150661.1"/>
</dbReference>
<dbReference type="GO" id="GO:0016758">
    <property type="term" value="F:hexosyltransferase activity"/>
    <property type="evidence" value="ECO:0007669"/>
    <property type="project" value="UniProtKB-ARBA"/>
</dbReference>
<dbReference type="EMBL" id="MSCK01000001">
    <property type="protein sequence ID" value="PQJ73324.1"/>
    <property type="molecule type" value="Genomic_DNA"/>
</dbReference>
<evidence type="ECO:0000313" key="2">
    <source>
        <dbReference type="EMBL" id="PQJ73324.1"/>
    </source>
</evidence>
<name>A0A2P6CEI9_9FLAO</name>
<accession>A0A2P6CEI9</accession>
<dbReference type="InterPro" id="IPR029044">
    <property type="entry name" value="Nucleotide-diphossugar_trans"/>
</dbReference>
<dbReference type="InterPro" id="IPR001173">
    <property type="entry name" value="Glyco_trans_2-like"/>
</dbReference>
<organism evidence="2 3">
    <name type="scientific">Polaribacter butkevichii</name>
    <dbReference type="NCBI Taxonomy" id="218490"/>
    <lineage>
        <taxon>Bacteria</taxon>
        <taxon>Pseudomonadati</taxon>
        <taxon>Bacteroidota</taxon>
        <taxon>Flavobacteriia</taxon>
        <taxon>Flavobacteriales</taxon>
        <taxon>Flavobacteriaceae</taxon>
    </lineage>
</organism>
<proteinExistence type="predicted"/>
<dbReference type="SUPFAM" id="SSF53448">
    <property type="entry name" value="Nucleotide-diphospho-sugar transferases"/>
    <property type="match status" value="1"/>
</dbReference>
<evidence type="ECO:0000259" key="1">
    <source>
        <dbReference type="Pfam" id="PF00535"/>
    </source>
</evidence>
<evidence type="ECO:0000313" key="3">
    <source>
        <dbReference type="Proteomes" id="UP000247345"/>
    </source>
</evidence>
<dbReference type="AlphaFoldDB" id="A0A2P6CEI9"/>
<dbReference type="Gene3D" id="3.90.550.10">
    <property type="entry name" value="Spore Coat Polysaccharide Biosynthesis Protein SpsA, Chain A"/>
    <property type="match status" value="1"/>
</dbReference>
<dbReference type="Pfam" id="PF00535">
    <property type="entry name" value="Glycos_transf_2"/>
    <property type="match status" value="1"/>
</dbReference>
<dbReference type="CDD" id="cd06433">
    <property type="entry name" value="GT_2_WfgS_like"/>
    <property type="match status" value="1"/>
</dbReference>